<dbReference type="GO" id="GO:0004725">
    <property type="term" value="F:protein tyrosine phosphatase activity"/>
    <property type="evidence" value="ECO:0007669"/>
    <property type="project" value="InterPro"/>
</dbReference>
<comment type="caution">
    <text evidence="2">The sequence shown here is derived from an EMBL/GenBank/DDBJ whole genome shotgun (WGS) entry which is preliminary data.</text>
</comment>
<dbReference type="Gene3D" id="3.90.190.10">
    <property type="entry name" value="Protein tyrosine phosphatase superfamily"/>
    <property type="match status" value="1"/>
</dbReference>
<dbReference type="AlphaFoldDB" id="A0A9D4QDR2"/>
<name>A0A9D4QDR2_RHISA</name>
<evidence type="ECO:0000313" key="3">
    <source>
        <dbReference type="Proteomes" id="UP000821837"/>
    </source>
</evidence>
<dbReference type="VEuPathDB" id="VectorBase:RSAN_047293"/>
<organism evidence="2 3">
    <name type="scientific">Rhipicephalus sanguineus</name>
    <name type="common">Brown dog tick</name>
    <name type="synonym">Ixodes sanguineus</name>
    <dbReference type="NCBI Taxonomy" id="34632"/>
    <lineage>
        <taxon>Eukaryota</taxon>
        <taxon>Metazoa</taxon>
        <taxon>Ecdysozoa</taxon>
        <taxon>Arthropoda</taxon>
        <taxon>Chelicerata</taxon>
        <taxon>Arachnida</taxon>
        <taxon>Acari</taxon>
        <taxon>Parasitiformes</taxon>
        <taxon>Ixodida</taxon>
        <taxon>Ixodoidea</taxon>
        <taxon>Ixodidae</taxon>
        <taxon>Rhipicephalinae</taxon>
        <taxon>Rhipicephalus</taxon>
        <taxon>Rhipicephalus</taxon>
    </lineage>
</organism>
<dbReference type="Pfam" id="PF00102">
    <property type="entry name" value="Y_phosphatase"/>
    <property type="match status" value="1"/>
</dbReference>
<reference evidence="2" key="1">
    <citation type="journal article" date="2020" name="Cell">
        <title>Large-Scale Comparative Analyses of Tick Genomes Elucidate Their Genetic Diversity and Vector Capacities.</title>
        <authorList>
            <consortium name="Tick Genome and Microbiome Consortium (TIGMIC)"/>
            <person name="Jia N."/>
            <person name="Wang J."/>
            <person name="Shi W."/>
            <person name="Du L."/>
            <person name="Sun Y."/>
            <person name="Zhan W."/>
            <person name="Jiang J.F."/>
            <person name="Wang Q."/>
            <person name="Zhang B."/>
            <person name="Ji P."/>
            <person name="Bell-Sakyi L."/>
            <person name="Cui X.M."/>
            <person name="Yuan T.T."/>
            <person name="Jiang B.G."/>
            <person name="Yang W.F."/>
            <person name="Lam T.T."/>
            <person name="Chang Q.C."/>
            <person name="Ding S.J."/>
            <person name="Wang X.J."/>
            <person name="Zhu J.G."/>
            <person name="Ruan X.D."/>
            <person name="Zhao L."/>
            <person name="Wei J.T."/>
            <person name="Ye R.Z."/>
            <person name="Que T.C."/>
            <person name="Du C.H."/>
            <person name="Zhou Y.H."/>
            <person name="Cheng J.X."/>
            <person name="Dai P.F."/>
            <person name="Guo W.B."/>
            <person name="Han X.H."/>
            <person name="Huang E.J."/>
            <person name="Li L.F."/>
            <person name="Wei W."/>
            <person name="Gao Y.C."/>
            <person name="Liu J.Z."/>
            <person name="Shao H.Z."/>
            <person name="Wang X."/>
            <person name="Wang C.C."/>
            <person name="Yang T.C."/>
            <person name="Huo Q.B."/>
            <person name="Li W."/>
            <person name="Chen H.Y."/>
            <person name="Chen S.E."/>
            <person name="Zhou L.G."/>
            <person name="Ni X.B."/>
            <person name="Tian J.H."/>
            <person name="Sheng Y."/>
            <person name="Liu T."/>
            <person name="Pan Y.S."/>
            <person name="Xia L.Y."/>
            <person name="Li J."/>
            <person name="Zhao F."/>
            <person name="Cao W.C."/>
        </authorList>
    </citation>
    <scope>NUCLEOTIDE SEQUENCE</scope>
    <source>
        <strain evidence="2">Rsan-2018</strain>
    </source>
</reference>
<evidence type="ECO:0000259" key="1">
    <source>
        <dbReference type="PROSITE" id="PS50055"/>
    </source>
</evidence>
<reference evidence="2" key="2">
    <citation type="submission" date="2021-09" db="EMBL/GenBank/DDBJ databases">
        <authorList>
            <person name="Jia N."/>
            <person name="Wang J."/>
            <person name="Shi W."/>
            <person name="Du L."/>
            <person name="Sun Y."/>
            <person name="Zhan W."/>
            <person name="Jiang J."/>
            <person name="Wang Q."/>
            <person name="Zhang B."/>
            <person name="Ji P."/>
            <person name="Sakyi L.B."/>
            <person name="Cui X."/>
            <person name="Yuan T."/>
            <person name="Jiang B."/>
            <person name="Yang W."/>
            <person name="Lam T.T.-Y."/>
            <person name="Chang Q."/>
            <person name="Ding S."/>
            <person name="Wang X."/>
            <person name="Zhu J."/>
            <person name="Ruan X."/>
            <person name="Zhao L."/>
            <person name="Wei J."/>
            <person name="Que T."/>
            <person name="Du C."/>
            <person name="Cheng J."/>
            <person name="Dai P."/>
            <person name="Han X."/>
            <person name="Huang E."/>
            <person name="Gao Y."/>
            <person name="Liu J."/>
            <person name="Shao H."/>
            <person name="Ye R."/>
            <person name="Li L."/>
            <person name="Wei W."/>
            <person name="Wang X."/>
            <person name="Wang C."/>
            <person name="Huo Q."/>
            <person name="Li W."/>
            <person name="Guo W."/>
            <person name="Chen H."/>
            <person name="Chen S."/>
            <person name="Zhou L."/>
            <person name="Zhou L."/>
            <person name="Ni X."/>
            <person name="Tian J."/>
            <person name="Zhou Y."/>
            <person name="Sheng Y."/>
            <person name="Liu T."/>
            <person name="Pan Y."/>
            <person name="Xia L."/>
            <person name="Li J."/>
            <person name="Zhao F."/>
            <person name="Cao W."/>
        </authorList>
    </citation>
    <scope>NUCLEOTIDE SEQUENCE</scope>
    <source>
        <strain evidence="2">Rsan-2018</strain>
        <tissue evidence="2">Larvae</tissue>
    </source>
</reference>
<dbReference type="EMBL" id="JABSTV010001246">
    <property type="protein sequence ID" value="KAH7976517.1"/>
    <property type="molecule type" value="Genomic_DNA"/>
</dbReference>
<accession>A0A9D4QDR2</accession>
<evidence type="ECO:0000313" key="2">
    <source>
        <dbReference type="EMBL" id="KAH7976517.1"/>
    </source>
</evidence>
<dbReference type="PROSITE" id="PS50055">
    <property type="entry name" value="TYR_PHOSPHATASE_PTP"/>
    <property type="match status" value="1"/>
</dbReference>
<dbReference type="InterPro" id="IPR000242">
    <property type="entry name" value="PTP_cat"/>
</dbReference>
<protein>
    <recommendedName>
        <fullName evidence="1">Tyrosine-protein phosphatase domain-containing protein</fullName>
    </recommendedName>
</protein>
<dbReference type="SUPFAM" id="SSF52799">
    <property type="entry name" value="(Phosphotyrosine protein) phosphatases II"/>
    <property type="match status" value="1"/>
</dbReference>
<proteinExistence type="predicted"/>
<dbReference type="Proteomes" id="UP000821837">
    <property type="component" value="Chromosome 10"/>
</dbReference>
<sequence>MYHRQLCRRLLKLGKRLQFVGEQGDGSHEDGRPVLGTGASSVYINAVYTNLKPELIQLVNQNKHRFSGYRIDALAKVAGYDIVRLPPYHFEELLDEAIALVTPENWARDCAHVVRLEEEAWEQDGAIESTLDNILITLGSDSSGCSDSSISFTLFLQGYASRRTYIVTQYPLIITVEDFWQLVYDSGSQTIVLLNDVDAKDENHRHSKLR</sequence>
<dbReference type="InterPro" id="IPR029021">
    <property type="entry name" value="Prot-tyrosine_phosphatase-like"/>
</dbReference>
<gene>
    <name evidence="2" type="ORF">HPB52_015717</name>
</gene>
<keyword evidence="3" id="KW-1185">Reference proteome</keyword>
<feature type="domain" description="Tyrosine-protein phosphatase" evidence="1">
    <location>
        <begin position="132"/>
        <end position="210"/>
    </location>
</feature>